<protein>
    <recommendedName>
        <fullName evidence="4">Plasmid mobilization relaxosome protein MobC</fullName>
    </recommendedName>
</protein>
<reference evidence="2 3" key="1">
    <citation type="submission" date="2021-02" db="EMBL/GenBank/DDBJ databases">
        <title>FDA dAtabase for Regulatory Grade micrObial Sequences (FDA-ARGOS): Supporting development and validation of Infectious Disease Dx tests.</title>
        <authorList>
            <person name="Sproer C."/>
            <person name="Gronow S."/>
            <person name="Severitt S."/>
            <person name="Schroder I."/>
            <person name="Tallon L."/>
            <person name="Sadzewicz L."/>
            <person name="Zhao X."/>
            <person name="Boylan J."/>
            <person name="Ott S."/>
            <person name="Bowen H."/>
            <person name="Vavikolanu K."/>
            <person name="Mehta A."/>
            <person name="Aluvathingal J."/>
            <person name="Nadendla S."/>
            <person name="Lowell S."/>
            <person name="Myers T."/>
            <person name="Yan Y."/>
            <person name="Sichtig H."/>
        </authorList>
    </citation>
    <scope>NUCLEOTIDE SEQUENCE [LARGE SCALE GENOMIC DNA]</scope>
    <source>
        <strain evidence="2 3">FDAARGOS_1212</strain>
        <plasmid evidence="2 3">unnamed2</plasmid>
    </source>
</reference>
<accession>A0ABD7D671</accession>
<geneLocation type="plasmid" evidence="2 3">
    <name>unnamed2</name>
</geneLocation>
<name>A0ABD7D671_9ACTN</name>
<keyword evidence="2" id="KW-0614">Plasmid</keyword>
<dbReference type="EMBL" id="CP070246">
    <property type="protein sequence ID" value="QRV39042.1"/>
    <property type="molecule type" value="Genomic_DNA"/>
</dbReference>
<feature type="region of interest" description="Disordered" evidence="1">
    <location>
        <begin position="1"/>
        <end position="23"/>
    </location>
</feature>
<evidence type="ECO:0008006" key="4">
    <source>
        <dbReference type="Google" id="ProtNLM"/>
    </source>
</evidence>
<gene>
    <name evidence="2" type="ORF">I6J42_33630</name>
</gene>
<dbReference type="Proteomes" id="UP000623926">
    <property type="component" value="Plasmid unnamed2"/>
</dbReference>
<evidence type="ECO:0000313" key="2">
    <source>
        <dbReference type="EMBL" id="QRV39042.1"/>
    </source>
</evidence>
<organism evidence="2 3">
    <name type="scientific">Streptomyces californicus</name>
    <dbReference type="NCBI Taxonomy" id="67351"/>
    <lineage>
        <taxon>Bacteria</taxon>
        <taxon>Bacillati</taxon>
        <taxon>Actinomycetota</taxon>
        <taxon>Actinomycetes</taxon>
        <taxon>Kitasatosporales</taxon>
        <taxon>Streptomycetaceae</taxon>
        <taxon>Streptomyces</taxon>
    </lineage>
</organism>
<sequence>MTSGTSDQSTTRRRERHTATPRNKRLYITYTDTELEVVRLAARHEGQAAAAWAGQKLMAVAQGTLIPVSRDAGDVLRELIRSRLHLQEAVSALHALTTPPAPFPVPAATPFPAPTTAPAARPYAALPHAPRPAPPGPAGTALTQALDAIARVDEATLQVMRERRSRT</sequence>
<evidence type="ECO:0000313" key="3">
    <source>
        <dbReference type="Proteomes" id="UP000623926"/>
    </source>
</evidence>
<dbReference type="AlphaFoldDB" id="A0ABD7D671"/>
<evidence type="ECO:0000256" key="1">
    <source>
        <dbReference type="SAM" id="MobiDB-lite"/>
    </source>
</evidence>
<dbReference type="RefSeq" id="WP_030112167.1">
    <property type="nucleotide sequence ID" value="NZ_CP070246.1"/>
</dbReference>
<proteinExistence type="predicted"/>